<dbReference type="Pfam" id="PF01467">
    <property type="entry name" value="CTP_transf_like"/>
    <property type="match status" value="1"/>
</dbReference>
<dbReference type="OrthoDB" id="422187at2759"/>
<dbReference type="STRING" id="145388.A0A0D2LZ23"/>
<dbReference type="InterPro" id="IPR004821">
    <property type="entry name" value="Cyt_trans-like"/>
</dbReference>
<dbReference type="EMBL" id="KK103973">
    <property type="protein sequence ID" value="KIY94641.1"/>
    <property type="molecule type" value="Genomic_DNA"/>
</dbReference>
<accession>A0A0D2LZ23</accession>
<dbReference type="InterPro" id="IPR014729">
    <property type="entry name" value="Rossmann-like_a/b/a_fold"/>
</dbReference>
<proteinExistence type="predicted"/>
<dbReference type="AlphaFoldDB" id="A0A0D2LZ23"/>
<dbReference type="Proteomes" id="UP000054498">
    <property type="component" value="Unassembled WGS sequence"/>
</dbReference>
<keyword evidence="3" id="KW-0548">Nucleotidyltransferase</keyword>
<sequence>MDPRIREWQFVDLPTEKLSCNRNAAAPRTPVVLVSAGSFNPPTYMHLRMCEVAVQELAQRGYDVWGCYLSPVADSYGKQGLAPTHHRVAMCRLATDGSHLIMVDDWEARQPGYTRTLQVLRHVQAELGKLPWWDEATAAGSEAAAPADGASCRDSRGSGDAVVAASSGSSSSSRSSSSSSSSQRGPTAGADATQGGEQQRVRVMLLCGADLLATMAAPGVWMEPAALLREHGVVCVDRDGTELEQLLSGSGGSNVLSENREAIIVVRDPVPNAISSTRVRAELEAGRSAAYLAPDAVLRYARQHELYAGGTGGGSCGGGP</sequence>
<dbReference type="SUPFAM" id="SSF52374">
    <property type="entry name" value="Nucleotidylyl transferase"/>
    <property type="match status" value="1"/>
</dbReference>
<evidence type="ECO:0000256" key="1">
    <source>
        <dbReference type="SAM" id="MobiDB-lite"/>
    </source>
</evidence>
<evidence type="ECO:0000313" key="4">
    <source>
        <dbReference type="Proteomes" id="UP000054498"/>
    </source>
</evidence>
<dbReference type="GeneID" id="25730773"/>
<name>A0A0D2LZ23_9CHLO</name>
<dbReference type="EC" id="2.7.7.18" evidence="3"/>
<feature type="domain" description="Cytidyltransferase-like" evidence="2">
    <location>
        <begin position="36"/>
        <end position="281"/>
    </location>
</feature>
<dbReference type="KEGG" id="mng:MNEG_13322"/>
<dbReference type="InterPro" id="IPR051182">
    <property type="entry name" value="Euk_NMN_adenylyltrnsfrase"/>
</dbReference>
<feature type="region of interest" description="Disordered" evidence="1">
    <location>
        <begin position="143"/>
        <end position="196"/>
    </location>
</feature>
<evidence type="ECO:0000313" key="3">
    <source>
        <dbReference type="EMBL" id="KIY94641.1"/>
    </source>
</evidence>
<feature type="compositionally biased region" description="Low complexity" evidence="1">
    <location>
        <begin position="158"/>
        <end position="182"/>
    </location>
</feature>
<keyword evidence="4" id="KW-1185">Reference proteome</keyword>
<dbReference type="GO" id="GO:0000309">
    <property type="term" value="F:nicotinamide-nucleotide adenylyltransferase activity"/>
    <property type="evidence" value="ECO:0007669"/>
    <property type="project" value="TreeGrafter"/>
</dbReference>
<dbReference type="Gene3D" id="3.40.50.620">
    <property type="entry name" value="HUPs"/>
    <property type="match status" value="1"/>
</dbReference>
<dbReference type="GO" id="GO:0009435">
    <property type="term" value="P:NAD+ biosynthetic process"/>
    <property type="evidence" value="ECO:0007669"/>
    <property type="project" value="TreeGrafter"/>
</dbReference>
<dbReference type="GO" id="GO:0004515">
    <property type="term" value="F:nicotinate-nucleotide adenylyltransferase activity"/>
    <property type="evidence" value="ECO:0007669"/>
    <property type="project" value="UniProtKB-EC"/>
</dbReference>
<gene>
    <name evidence="3" type="ORF">MNEG_13322</name>
</gene>
<dbReference type="PANTHER" id="PTHR12039">
    <property type="entry name" value="NICOTINAMIDE MONONUCLEOTIDE ADENYLYLTRANSFERASE"/>
    <property type="match status" value="1"/>
</dbReference>
<organism evidence="3 4">
    <name type="scientific">Monoraphidium neglectum</name>
    <dbReference type="NCBI Taxonomy" id="145388"/>
    <lineage>
        <taxon>Eukaryota</taxon>
        <taxon>Viridiplantae</taxon>
        <taxon>Chlorophyta</taxon>
        <taxon>core chlorophytes</taxon>
        <taxon>Chlorophyceae</taxon>
        <taxon>CS clade</taxon>
        <taxon>Sphaeropleales</taxon>
        <taxon>Selenastraceae</taxon>
        <taxon>Monoraphidium</taxon>
    </lineage>
</organism>
<keyword evidence="3" id="KW-0808">Transferase</keyword>
<protein>
    <submittedName>
        <fullName evidence="3">Nicotinamide mononucleotideadenylyltransferase</fullName>
        <ecNumber evidence="3">2.7.7.18</ecNumber>
    </submittedName>
</protein>
<dbReference type="PANTHER" id="PTHR12039:SF0">
    <property type="entry name" value="NICOTINAMIDE-NUCLEOTIDE ADENYLYLTRANSFERASE"/>
    <property type="match status" value="1"/>
</dbReference>
<dbReference type="RefSeq" id="XP_013893661.1">
    <property type="nucleotide sequence ID" value="XM_014038207.1"/>
</dbReference>
<reference evidence="3 4" key="1">
    <citation type="journal article" date="2013" name="BMC Genomics">
        <title>Reconstruction of the lipid metabolism for the microalga Monoraphidium neglectum from its genome sequence reveals characteristics suitable for biofuel production.</title>
        <authorList>
            <person name="Bogen C."/>
            <person name="Al-Dilaimi A."/>
            <person name="Albersmeier A."/>
            <person name="Wichmann J."/>
            <person name="Grundmann M."/>
            <person name="Rupp O."/>
            <person name="Lauersen K.J."/>
            <person name="Blifernez-Klassen O."/>
            <person name="Kalinowski J."/>
            <person name="Goesmann A."/>
            <person name="Mussgnug J.H."/>
            <person name="Kruse O."/>
        </authorList>
    </citation>
    <scope>NUCLEOTIDE SEQUENCE [LARGE SCALE GENOMIC DNA]</scope>
    <source>
        <strain evidence="3 4">SAG 48.87</strain>
    </source>
</reference>
<evidence type="ECO:0000259" key="2">
    <source>
        <dbReference type="Pfam" id="PF01467"/>
    </source>
</evidence>